<comment type="caution">
    <text evidence="1">The sequence shown here is derived from an EMBL/GenBank/DDBJ whole genome shotgun (WGS) entry which is preliminary data.</text>
</comment>
<gene>
    <name evidence="1" type="ORF">BET10_12950</name>
</gene>
<proteinExistence type="predicted"/>
<keyword evidence="2" id="KW-1185">Reference proteome</keyword>
<protein>
    <submittedName>
        <fullName evidence="1">Uncharacterized protein</fullName>
    </submittedName>
</protein>
<name>A0A1S1MPE8_9GAMM</name>
<evidence type="ECO:0000313" key="1">
    <source>
        <dbReference type="EMBL" id="OHU90301.1"/>
    </source>
</evidence>
<sequence length="70" mass="7677">MAKGVGVRTSEAVKAFRQPAELKLDKLDVHSLNEELGKSRILEAVKGHIINDLKLDASQISFSLDFGLDI</sequence>
<dbReference type="EMBL" id="MKJU01000026">
    <property type="protein sequence ID" value="OHU90301.1"/>
    <property type="molecule type" value="Genomic_DNA"/>
</dbReference>
<reference evidence="1 2" key="1">
    <citation type="submission" date="2016-09" db="EMBL/GenBank/DDBJ databases">
        <title>Pseudoalteromonas amylolytica sp. nov., isolated from the surface seawater.</title>
        <authorList>
            <person name="Wu Y.-H."/>
            <person name="Cheng H."/>
            <person name="Jin X.-B."/>
            <person name="Wang C.-S."/>
            <person name="Xu X.-W."/>
        </authorList>
    </citation>
    <scope>NUCLEOTIDE SEQUENCE [LARGE SCALE GENOMIC DNA]</scope>
    <source>
        <strain evidence="1 2">JW1</strain>
    </source>
</reference>
<dbReference type="AlphaFoldDB" id="A0A1S1MPE8"/>
<dbReference type="RefSeq" id="WP_070985664.1">
    <property type="nucleotide sequence ID" value="NZ_MKJU01000026.1"/>
</dbReference>
<dbReference type="Proteomes" id="UP000179786">
    <property type="component" value="Unassembled WGS sequence"/>
</dbReference>
<organism evidence="1 2">
    <name type="scientific">Pseudoalteromonas amylolytica</name>
    <dbReference type="NCBI Taxonomy" id="1859457"/>
    <lineage>
        <taxon>Bacteria</taxon>
        <taxon>Pseudomonadati</taxon>
        <taxon>Pseudomonadota</taxon>
        <taxon>Gammaproteobacteria</taxon>
        <taxon>Alteromonadales</taxon>
        <taxon>Pseudoalteromonadaceae</taxon>
        <taxon>Pseudoalteromonas</taxon>
    </lineage>
</organism>
<dbReference type="OrthoDB" id="9882060at2"/>
<accession>A0A1S1MPE8</accession>
<evidence type="ECO:0000313" key="2">
    <source>
        <dbReference type="Proteomes" id="UP000179786"/>
    </source>
</evidence>